<dbReference type="InterPro" id="IPR036388">
    <property type="entry name" value="WH-like_DNA-bd_sf"/>
</dbReference>
<dbReference type="OrthoDB" id="9790423at2"/>
<dbReference type="GO" id="GO:0006352">
    <property type="term" value="P:DNA-templated transcription initiation"/>
    <property type="evidence" value="ECO:0007669"/>
    <property type="project" value="InterPro"/>
</dbReference>
<keyword evidence="9" id="KW-1185">Reference proteome</keyword>
<dbReference type="Gene3D" id="1.10.10.10">
    <property type="entry name" value="Winged helix-like DNA-binding domain superfamily/Winged helix DNA-binding domain"/>
    <property type="match status" value="1"/>
</dbReference>
<name>A0A4R7F142_9FLAO</name>
<dbReference type="InterPro" id="IPR013324">
    <property type="entry name" value="RNA_pol_sigma_r3/r4-like"/>
</dbReference>
<keyword evidence="5" id="KW-0804">Transcription</keyword>
<dbReference type="SUPFAM" id="SSF88946">
    <property type="entry name" value="Sigma2 domain of RNA polymerase sigma factors"/>
    <property type="match status" value="1"/>
</dbReference>
<dbReference type="Gene3D" id="1.10.1740.10">
    <property type="match status" value="1"/>
</dbReference>
<comment type="similarity">
    <text evidence="1">Belongs to the sigma-70 factor family. ECF subfamily.</text>
</comment>
<evidence type="ECO:0000313" key="8">
    <source>
        <dbReference type="EMBL" id="TDS59615.1"/>
    </source>
</evidence>
<dbReference type="InterPro" id="IPR039425">
    <property type="entry name" value="RNA_pol_sigma-70-like"/>
</dbReference>
<keyword evidence="4" id="KW-0238">DNA-binding</keyword>
<dbReference type="InterPro" id="IPR013325">
    <property type="entry name" value="RNA_pol_sigma_r2"/>
</dbReference>
<dbReference type="GO" id="GO:0016987">
    <property type="term" value="F:sigma factor activity"/>
    <property type="evidence" value="ECO:0007669"/>
    <property type="project" value="UniProtKB-KW"/>
</dbReference>
<reference evidence="8 9" key="1">
    <citation type="submission" date="2019-03" db="EMBL/GenBank/DDBJ databases">
        <title>Genomic Encyclopedia of Archaeal and Bacterial Type Strains, Phase II (KMG-II): from individual species to whole genera.</title>
        <authorList>
            <person name="Goeker M."/>
        </authorList>
    </citation>
    <scope>NUCLEOTIDE SEQUENCE [LARGE SCALE GENOMIC DNA]</scope>
    <source>
        <strain evidence="8 9">DSM 28213</strain>
    </source>
</reference>
<evidence type="ECO:0000259" key="6">
    <source>
        <dbReference type="Pfam" id="PF04542"/>
    </source>
</evidence>
<dbReference type="NCBIfam" id="TIGR02937">
    <property type="entry name" value="sigma70-ECF"/>
    <property type="match status" value="1"/>
</dbReference>
<protein>
    <submittedName>
        <fullName evidence="8">RNA polymerase ECF family sigma subunit</fullName>
    </submittedName>
</protein>
<dbReference type="EMBL" id="SOAG01000010">
    <property type="protein sequence ID" value="TDS59615.1"/>
    <property type="molecule type" value="Genomic_DNA"/>
</dbReference>
<evidence type="ECO:0000256" key="3">
    <source>
        <dbReference type="ARBA" id="ARBA00023082"/>
    </source>
</evidence>
<accession>A0A4R7F142</accession>
<evidence type="ECO:0000256" key="1">
    <source>
        <dbReference type="ARBA" id="ARBA00010641"/>
    </source>
</evidence>
<proteinExistence type="inferred from homology"/>
<dbReference type="SUPFAM" id="SSF88659">
    <property type="entry name" value="Sigma3 and sigma4 domains of RNA polymerase sigma factors"/>
    <property type="match status" value="1"/>
</dbReference>
<gene>
    <name evidence="8" type="ORF">C8P70_11063</name>
</gene>
<dbReference type="CDD" id="cd06171">
    <property type="entry name" value="Sigma70_r4"/>
    <property type="match status" value="1"/>
</dbReference>
<dbReference type="InterPro" id="IPR014284">
    <property type="entry name" value="RNA_pol_sigma-70_dom"/>
</dbReference>
<dbReference type="PANTHER" id="PTHR43133:SF8">
    <property type="entry name" value="RNA POLYMERASE SIGMA FACTOR HI_1459-RELATED"/>
    <property type="match status" value="1"/>
</dbReference>
<sequence length="196" mass="23101">MVLYMDMPDAALVKYYVAGDEGALEVLIKRHQSKIYGFILSKIADRDLADDIFQDTFIKVIHTLKSDRYNEEGKFLPWVVRIAHNLVMDYFRKEKRTGMKRDSEELPFFSFLKDEGDTVESFMIKEQIEEDVRFLIKELPEDQQQVIMMRIYQDLSFKEIAELTDVSINTALGRMRYALLNLRKLIDQKKIILSES</sequence>
<evidence type="ECO:0000256" key="2">
    <source>
        <dbReference type="ARBA" id="ARBA00023015"/>
    </source>
</evidence>
<keyword evidence="2" id="KW-0805">Transcription regulation</keyword>
<dbReference type="GO" id="GO:0003677">
    <property type="term" value="F:DNA binding"/>
    <property type="evidence" value="ECO:0007669"/>
    <property type="project" value="UniProtKB-KW"/>
</dbReference>
<comment type="caution">
    <text evidence="8">The sequence shown here is derived from an EMBL/GenBank/DDBJ whole genome shotgun (WGS) entry which is preliminary data.</text>
</comment>
<keyword evidence="3" id="KW-0731">Sigma factor</keyword>
<evidence type="ECO:0000256" key="4">
    <source>
        <dbReference type="ARBA" id="ARBA00023125"/>
    </source>
</evidence>
<dbReference type="Proteomes" id="UP000295215">
    <property type="component" value="Unassembled WGS sequence"/>
</dbReference>
<dbReference type="Pfam" id="PF08281">
    <property type="entry name" value="Sigma70_r4_2"/>
    <property type="match status" value="1"/>
</dbReference>
<feature type="domain" description="RNA polymerase sigma factor 70 region 4 type 2" evidence="7">
    <location>
        <begin position="131"/>
        <end position="170"/>
    </location>
</feature>
<dbReference type="PANTHER" id="PTHR43133">
    <property type="entry name" value="RNA POLYMERASE ECF-TYPE SIGMA FACTO"/>
    <property type="match status" value="1"/>
</dbReference>
<organism evidence="8 9">
    <name type="scientific">Myroides indicus</name>
    <dbReference type="NCBI Taxonomy" id="1323422"/>
    <lineage>
        <taxon>Bacteria</taxon>
        <taxon>Pseudomonadati</taxon>
        <taxon>Bacteroidota</taxon>
        <taxon>Flavobacteriia</taxon>
        <taxon>Flavobacteriales</taxon>
        <taxon>Flavobacteriaceae</taxon>
        <taxon>Myroides</taxon>
    </lineage>
</organism>
<dbReference type="AlphaFoldDB" id="A0A4R7F142"/>
<evidence type="ECO:0000256" key="5">
    <source>
        <dbReference type="ARBA" id="ARBA00023163"/>
    </source>
</evidence>
<dbReference type="Pfam" id="PF04542">
    <property type="entry name" value="Sigma70_r2"/>
    <property type="match status" value="1"/>
</dbReference>
<dbReference type="InterPro" id="IPR013249">
    <property type="entry name" value="RNA_pol_sigma70_r4_t2"/>
</dbReference>
<dbReference type="InterPro" id="IPR007627">
    <property type="entry name" value="RNA_pol_sigma70_r2"/>
</dbReference>
<evidence type="ECO:0000313" key="9">
    <source>
        <dbReference type="Proteomes" id="UP000295215"/>
    </source>
</evidence>
<evidence type="ECO:0000259" key="7">
    <source>
        <dbReference type="Pfam" id="PF08281"/>
    </source>
</evidence>
<feature type="domain" description="RNA polymerase sigma-70 region 2" evidence="6">
    <location>
        <begin position="27"/>
        <end position="97"/>
    </location>
</feature>
<dbReference type="RefSeq" id="WP_133712389.1">
    <property type="nucleotide sequence ID" value="NZ_SOAG01000010.1"/>
</dbReference>